<dbReference type="Proteomes" id="UP000542742">
    <property type="component" value="Unassembled WGS sequence"/>
</dbReference>
<evidence type="ECO:0000259" key="1">
    <source>
        <dbReference type="Pfam" id="PF09346"/>
    </source>
</evidence>
<organism evidence="2 3">
    <name type="scientific">Paractinoplanes abujensis</name>
    <dbReference type="NCBI Taxonomy" id="882441"/>
    <lineage>
        <taxon>Bacteria</taxon>
        <taxon>Bacillati</taxon>
        <taxon>Actinomycetota</taxon>
        <taxon>Actinomycetes</taxon>
        <taxon>Micromonosporales</taxon>
        <taxon>Micromonosporaceae</taxon>
        <taxon>Paractinoplanes</taxon>
    </lineage>
</organism>
<dbReference type="EMBL" id="JACHMF010000001">
    <property type="protein sequence ID" value="MBB4693645.1"/>
    <property type="molecule type" value="Genomic_DNA"/>
</dbReference>
<dbReference type="InterPro" id="IPR016024">
    <property type="entry name" value="ARM-type_fold"/>
</dbReference>
<name>A0A7W7CRZ1_9ACTN</name>
<dbReference type="Pfam" id="PF13646">
    <property type="entry name" value="HEAT_2"/>
    <property type="match status" value="1"/>
</dbReference>
<dbReference type="SUPFAM" id="SSF160631">
    <property type="entry name" value="SMI1/KNR4-like"/>
    <property type="match status" value="1"/>
</dbReference>
<protein>
    <recommendedName>
        <fullName evidence="1">Knr4/Smi1-like domain-containing protein</fullName>
    </recommendedName>
</protein>
<dbReference type="Pfam" id="PF09346">
    <property type="entry name" value="SMI1_KNR4"/>
    <property type="match status" value="1"/>
</dbReference>
<dbReference type="InterPro" id="IPR037883">
    <property type="entry name" value="Knr4/Smi1-like_sf"/>
</dbReference>
<sequence>MDAIARIRTKLAALPRTENATLGPVLSEDQVAGFEQRHGIRLPEEFRQFVTRVGHGGYGPTYGLLPITRWASRPGQPAGTSPLIPDAEAPVTRDFPGTIAVVHGGCLDWTVLVVSGPGRGRLVEVNADGLFAPYFHADAGFLSWYERWLDFVGRGAGPVDLTWFAQQMAGDEHALLDTLRNDARPRRRRAAAYSFITYPQPSGSLPAALVRALAEETDPAVRETIVRALAAQGPHGRELLPAALSDPSPDVRSLAVILMAPRDHPQMADVLAEHLRAENDDAVRATVRRALHHE</sequence>
<reference evidence="2 3" key="1">
    <citation type="submission" date="2020-08" db="EMBL/GenBank/DDBJ databases">
        <title>Sequencing the genomes of 1000 actinobacteria strains.</title>
        <authorList>
            <person name="Klenk H.-P."/>
        </authorList>
    </citation>
    <scope>NUCLEOTIDE SEQUENCE [LARGE SCALE GENOMIC DNA]</scope>
    <source>
        <strain evidence="2 3">DSM 45518</strain>
    </source>
</reference>
<keyword evidence="3" id="KW-1185">Reference proteome</keyword>
<gene>
    <name evidence="2" type="ORF">BKA14_003793</name>
</gene>
<evidence type="ECO:0000313" key="3">
    <source>
        <dbReference type="Proteomes" id="UP000542742"/>
    </source>
</evidence>
<dbReference type="SUPFAM" id="SSF48371">
    <property type="entry name" value="ARM repeat"/>
    <property type="match status" value="1"/>
</dbReference>
<proteinExistence type="predicted"/>
<dbReference type="InterPro" id="IPR018958">
    <property type="entry name" value="Knr4/Smi1-like_dom"/>
</dbReference>
<dbReference type="AlphaFoldDB" id="A0A7W7CRZ1"/>
<feature type="domain" description="Knr4/Smi1-like" evidence="1">
    <location>
        <begin position="26"/>
        <end position="74"/>
    </location>
</feature>
<dbReference type="Gene3D" id="1.25.10.10">
    <property type="entry name" value="Leucine-rich Repeat Variant"/>
    <property type="match status" value="1"/>
</dbReference>
<evidence type="ECO:0000313" key="2">
    <source>
        <dbReference type="EMBL" id="MBB4693645.1"/>
    </source>
</evidence>
<dbReference type="InterPro" id="IPR011989">
    <property type="entry name" value="ARM-like"/>
</dbReference>
<dbReference type="RefSeq" id="WP_184952236.1">
    <property type="nucleotide sequence ID" value="NZ_BOMC01000056.1"/>
</dbReference>
<accession>A0A7W7CRZ1</accession>
<comment type="caution">
    <text evidence="2">The sequence shown here is derived from an EMBL/GenBank/DDBJ whole genome shotgun (WGS) entry which is preliminary data.</text>
</comment>